<dbReference type="AlphaFoldDB" id="A0A8T0EBI2"/>
<dbReference type="Proteomes" id="UP000807504">
    <property type="component" value="Unassembled WGS sequence"/>
</dbReference>
<gene>
    <name evidence="3" type="ORF">HNY73_017630</name>
</gene>
<dbReference type="InterPro" id="IPR043070">
    <property type="entry name" value="Spidroin_repeat"/>
</dbReference>
<accession>A0A8T0EBI2</accession>
<feature type="region of interest" description="Disordered" evidence="1">
    <location>
        <begin position="578"/>
        <end position="611"/>
    </location>
</feature>
<feature type="region of interest" description="Disordered" evidence="1">
    <location>
        <begin position="510"/>
        <end position="529"/>
    </location>
</feature>
<feature type="compositionally biased region" description="Polar residues" evidence="1">
    <location>
        <begin position="760"/>
        <end position="770"/>
    </location>
</feature>
<evidence type="ECO:0000313" key="4">
    <source>
        <dbReference type="Proteomes" id="UP000807504"/>
    </source>
</evidence>
<feature type="chain" id="PRO_5035816843" evidence="2">
    <location>
        <begin position="25"/>
        <end position="906"/>
    </location>
</feature>
<evidence type="ECO:0000256" key="1">
    <source>
        <dbReference type="SAM" id="MobiDB-lite"/>
    </source>
</evidence>
<feature type="compositionally biased region" description="Polar residues" evidence="1">
    <location>
        <begin position="578"/>
        <end position="595"/>
    </location>
</feature>
<feature type="region of interest" description="Disordered" evidence="1">
    <location>
        <begin position="149"/>
        <end position="187"/>
    </location>
</feature>
<reference evidence="3" key="2">
    <citation type="submission" date="2020-06" db="EMBL/GenBank/DDBJ databases">
        <authorList>
            <person name="Sheffer M."/>
        </authorList>
    </citation>
    <scope>NUCLEOTIDE SEQUENCE</scope>
</reference>
<keyword evidence="2" id="KW-0732">Signal</keyword>
<evidence type="ECO:0000256" key="2">
    <source>
        <dbReference type="SAM" id="SignalP"/>
    </source>
</evidence>
<feature type="region of interest" description="Disordered" evidence="1">
    <location>
        <begin position="748"/>
        <end position="826"/>
    </location>
</feature>
<keyword evidence="4" id="KW-1185">Reference proteome</keyword>
<dbReference type="Gene3D" id="1.10.274.60">
    <property type="entry name" value="Spidroin, repetitive domain"/>
    <property type="match status" value="2"/>
</dbReference>
<organism evidence="3 4">
    <name type="scientific">Argiope bruennichi</name>
    <name type="common">Wasp spider</name>
    <name type="synonym">Aranea bruennichi</name>
    <dbReference type="NCBI Taxonomy" id="94029"/>
    <lineage>
        <taxon>Eukaryota</taxon>
        <taxon>Metazoa</taxon>
        <taxon>Ecdysozoa</taxon>
        <taxon>Arthropoda</taxon>
        <taxon>Chelicerata</taxon>
        <taxon>Arachnida</taxon>
        <taxon>Araneae</taxon>
        <taxon>Araneomorphae</taxon>
        <taxon>Entelegynae</taxon>
        <taxon>Araneoidea</taxon>
        <taxon>Araneidae</taxon>
        <taxon>Argiope</taxon>
    </lineage>
</organism>
<dbReference type="EMBL" id="JABXBU010002228">
    <property type="protein sequence ID" value="KAF8770059.1"/>
    <property type="molecule type" value="Genomic_DNA"/>
</dbReference>
<name>A0A8T0EBI2_ARGBR</name>
<comment type="caution">
    <text evidence="3">The sequence shown here is derived from an EMBL/GenBank/DDBJ whole genome shotgun (WGS) entry which is preliminary data.</text>
</comment>
<protein>
    <submittedName>
        <fullName evidence="3">Uncharacterized protein</fullName>
    </submittedName>
</protein>
<proteinExistence type="predicted"/>
<feature type="compositionally biased region" description="Polar residues" evidence="1">
    <location>
        <begin position="797"/>
        <end position="817"/>
    </location>
</feature>
<reference evidence="3" key="1">
    <citation type="journal article" date="2020" name="bioRxiv">
        <title>Chromosome-level reference genome of the European wasp spider Argiope bruennichi: a resource for studies on range expansion and evolutionary adaptation.</title>
        <authorList>
            <person name="Sheffer M.M."/>
            <person name="Hoppe A."/>
            <person name="Krehenwinkel H."/>
            <person name="Uhl G."/>
            <person name="Kuss A.W."/>
            <person name="Jensen L."/>
            <person name="Jensen C."/>
            <person name="Gillespie R.G."/>
            <person name="Hoff K.J."/>
            <person name="Prost S."/>
        </authorList>
    </citation>
    <scope>NUCLEOTIDE SEQUENCE</scope>
</reference>
<feature type="compositionally biased region" description="Basic and acidic residues" evidence="1">
    <location>
        <begin position="159"/>
        <end position="187"/>
    </location>
</feature>
<sequence>MNWIIQYVILFVFASGLLVRSSAGIHLKFQPAERYEFCVTRNLSKASMFNEEDKARMDKILMETTFRMQELNADPANAANTKTMLRLFAAALACVVADCDSSVRPEREQACLTALESCAESLKERAGAEVVKEMKKIFSAMNREISTLDEISDNSASAEAKKKEESDKKSKAEREEKHLEDEIQKEKTGRLENVNVEEKEYLEEESEVKNRSKRAYAPPFRFPVFSLPPQPHPTLESVIADKLLKSATFNNFFKFGLSQEDAIFYSRSMVAAGLSGYRYDIIQEALNTVTSALTRLGSFAGSNDYAHAIARSIVSVLTARNLTMFTDGLDIGSSLVYKLDDMLGSNPSSTFSLSPSFGVASVSSSGWGSSSAVASSQTSGMASIQAIPSYVEPSFIVPSNPQNDKTQFQNRLSYFLSQSPTISETFCSGPVPGVYEIMNSAFSDYGYPISSTIATIVTNSLSMLPTEAACAQYADIISEIVADILDKNGLISVTDPQTIANKITNLISPKTQQSPLQSPLNSGQQAYGGSDYQLNPSFTDFSYSDPEIPTFPVDQNSDYAFSSSVSNTSLQGQSPVLANSTEFSSDDSPSVIQTSSKEDLSGRQPLSSDNSAATNNSWVIVDYPKDVLAASDQMNLTDDSINISSPIILEPGPVIPANISVIRNGSVATMTDTNKATTEPEMKAITKASEVTTPVPFSTDYQYSSVITKSEEKTTPVPQVALKDAFENPSKLSEFLMKEMEPSLKALNITSDNRKKQSDLPVTSGNSTGSKIPKTAESPKDSKLAENSPPAQDKPSLDQTNTEAQPSMETPLQQSGPSDGVPLTAPKPIMDELTALVFADKVSTIVSTSIGLIRSENLQFDELCKKLNELAPLVDLPPLDVFSELPLIDYLLHVLNAVTYSLAGER</sequence>
<feature type="signal peptide" evidence="2">
    <location>
        <begin position="1"/>
        <end position="24"/>
    </location>
</feature>
<evidence type="ECO:0000313" key="3">
    <source>
        <dbReference type="EMBL" id="KAF8770059.1"/>
    </source>
</evidence>